<dbReference type="PANTHER" id="PTHR43312">
    <property type="entry name" value="D-THREO-ALDOSE 1-DEHYDROGENASE"/>
    <property type="match status" value="1"/>
</dbReference>
<proteinExistence type="predicted"/>
<dbReference type="InterPro" id="IPR053135">
    <property type="entry name" value="AKR2_Oxidoreductase"/>
</dbReference>
<protein>
    <submittedName>
        <fullName evidence="3">Aldo/keto reductase</fullName>
    </submittedName>
</protein>
<evidence type="ECO:0000259" key="2">
    <source>
        <dbReference type="Pfam" id="PF00248"/>
    </source>
</evidence>
<dbReference type="PANTHER" id="PTHR43312:SF1">
    <property type="entry name" value="NADP-DEPENDENT OXIDOREDUCTASE DOMAIN-CONTAINING PROTEIN"/>
    <property type="match status" value="1"/>
</dbReference>
<sequence>MVPARPLPTPGFSVEGRVPPTRCRATVRSITLQPWERRRRGPSERGESMGVREAAPAERAGTARIGGRALARTGYGLGNLARAASSGAEGFAAGMRLLRQARELGVAFYDTAQYYGAGVANRLLAQAFRDPQDDVFYASKVGAKPLPDGPVPMTAAQRPQELWKAVHENLRALGTDHLDLVYL</sequence>
<dbReference type="InterPro" id="IPR036812">
    <property type="entry name" value="NAD(P)_OxRdtase_dom_sf"/>
</dbReference>
<organism evidence="3 4">
    <name type="scientific">Kocuria tytonis</name>
    <dbReference type="NCBI Taxonomy" id="2054280"/>
    <lineage>
        <taxon>Bacteria</taxon>
        <taxon>Bacillati</taxon>
        <taxon>Actinomycetota</taxon>
        <taxon>Actinomycetes</taxon>
        <taxon>Micrococcales</taxon>
        <taxon>Micrococcaceae</taxon>
        <taxon>Kocuria</taxon>
    </lineage>
</organism>
<gene>
    <name evidence="3" type="ORF">C1C97_008330</name>
</gene>
<dbReference type="Pfam" id="PF00248">
    <property type="entry name" value="Aldo_ket_red"/>
    <property type="match status" value="1"/>
</dbReference>
<evidence type="ECO:0000313" key="3">
    <source>
        <dbReference type="EMBL" id="RKQ35236.1"/>
    </source>
</evidence>
<keyword evidence="4" id="KW-1185">Reference proteome</keyword>
<accession>A0A495A7H2</accession>
<dbReference type="Gene3D" id="3.20.20.100">
    <property type="entry name" value="NADP-dependent oxidoreductase domain"/>
    <property type="match status" value="1"/>
</dbReference>
<dbReference type="AlphaFoldDB" id="A0A495A7H2"/>
<name>A0A495A7H2_9MICC</name>
<feature type="region of interest" description="Disordered" evidence="1">
    <location>
        <begin position="34"/>
        <end position="61"/>
    </location>
</feature>
<dbReference type="Proteomes" id="UP000249516">
    <property type="component" value="Unassembled WGS sequence"/>
</dbReference>
<feature type="domain" description="NADP-dependent oxidoreductase" evidence="2">
    <location>
        <begin position="95"/>
        <end position="183"/>
    </location>
</feature>
<dbReference type="EMBL" id="PNJG02000002">
    <property type="protein sequence ID" value="RKQ35236.1"/>
    <property type="molecule type" value="Genomic_DNA"/>
</dbReference>
<dbReference type="SUPFAM" id="SSF51430">
    <property type="entry name" value="NAD(P)-linked oxidoreductase"/>
    <property type="match status" value="1"/>
</dbReference>
<evidence type="ECO:0000256" key="1">
    <source>
        <dbReference type="SAM" id="MobiDB-lite"/>
    </source>
</evidence>
<dbReference type="InterPro" id="IPR023210">
    <property type="entry name" value="NADP_OxRdtase_dom"/>
</dbReference>
<evidence type="ECO:0000313" key="4">
    <source>
        <dbReference type="Proteomes" id="UP000249516"/>
    </source>
</evidence>
<comment type="caution">
    <text evidence="3">The sequence shown here is derived from an EMBL/GenBank/DDBJ whole genome shotgun (WGS) entry which is preliminary data.</text>
</comment>
<reference evidence="3 4" key="1">
    <citation type="submission" date="2018-10" db="EMBL/GenBank/DDBJ databases">
        <title>Kocuria tytouropygialis sp. nov., isolated from the uropygial gland of an American barn owl (Tyto furcata).</title>
        <authorList>
            <person name="Braun M.S."/>
            <person name="Wang E."/>
            <person name="Zimmermann S."/>
            <person name="Wagner H."/>
            <person name="Wink M."/>
        </authorList>
    </citation>
    <scope>NUCLEOTIDE SEQUENCE [LARGE SCALE GENOMIC DNA]</scope>
    <source>
        <strain evidence="3 4">442</strain>
    </source>
</reference>